<protein>
    <submittedName>
        <fullName evidence="1">Uncharacterized protein</fullName>
    </submittedName>
</protein>
<sequence>MLVLGVCLFFFPFPSKELDLRAGASVVPALVHLRPKSRGVETTDKLVSVDDDESFGDAVMTSFQAKARDTHA</sequence>
<accession>A0A7J6J1G2</accession>
<proteinExistence type="predicted"/>
<keyword evidence="2" id="KW-1185">Reference proteome</keyword>
<dbReference type="EMBL" id="ANPB02000004">
    <property type="protein sequence ID" value="KAF4483661.1"/>
    <property type="molecule type" value="Genomic_DNA"/>
</dbReference>
<organism evidence="1 2">
    <name type="scientific">Colletotrichum fructicola (strain Nara gc5)</name>
    <name type="common">Anthracnose fungus</name>
    <name type="synonym">Colletotrichum gloeosporioides (strain Nara gc5)</name>
    <dbReference type="NCBI Taxonomy" id="1213859"/>
    <lineage>
        <taxon>Eukaryota</taxon>
        <taxon>Fungi</taxon>
        <taxon>Dikarya</taxon>
        <taxon>Ascomycota</taxon>
        <taxon>Pezizomycotina</taxon>
        <taxon>Sordariomycetes</taxon>
        <taxon>Hypocreomycetidae</taxon>
        <taxon>Glomerellales</taxon>
        <taxon>Glomerellaceae</taxon>
        <taxon>Colletotrichum</taxon>
        <taxon>Colletotrichum gloeosporioides species complex</taxon>
    </lineage>
</organism>
<dbReference type="RefSeq" id="XP_066008588.1">
    <property type="nucleotide sequence ID" value="XM_066152044.1"/>
</dbReference>
<dbReference type="Proteomes" id="UP000011096">
    <property type="component" value="Unassembled WGS sequence"/>
</dbReference>
<evidence type="ECO:0000313" key="2">
    <source>
        <dbReference type="Proteomes" id="UP000011096"/>
    </source>
</evidence>
<reference evidence="1 2" key="1">
    <citation type="submission" date="2012-08" db="EMBL/GenBank/DDBJ databases">
        <authorList>
            <person name="Gan P.H.P."/>
            <person name="Ikeda K."/>
            <person name="Irieda H."/>
            <person name="Narusaka M."/>
            <person name="O'Connell R.J."/>
            <person name="Narusaka Y."/>
            <person name="Takano Y."/>
            <person name="Kubo Y."/>
            <person name="Shirasu K."/>
        </authorList>
    </citation>
    <scope>NUCLEOTIDE SEQUENCE [LARGE SCALE GENOMIC DNA]</scope>
    <source>
        <strain evidence="1 2">Nara gc5</strain>
    </source>
</reference>
<comment type="caution">
    <text evidence="1">The sequence shown here is derived from an EMBL/GenBank/DDBJ whole genome shotgun (WGS) entry which is preliminary data.</text>
</comment>
<name>A0A7J6J1G2_COLFN</name>
<evidence type="ECO:0000313" key="1">
    <source>
        <dbReference type="EMBL" id="KAF4483661.1"/>
    </source>
</evidence>
<dbReference type="GeneID" id="90980005"/>
<reference evidence="1 2" key="2">
    <citation type="submission" date="2020-04" db="EMBL/GenBank/DDBJ databases">
        <title>Genome sequencing and assembly of multiple isolates from the Colletotrichum gloeosporioides species complex.</title>
        <authorList>
            <person name="Gan P."/>
            <person name="Shirasu K."/>
        </authorList>
    </citation>
    <scope>NUCLEOTIDE SEQUENCE [LARGE SCALE GENOMIC DNA]</scope>
    <source>
        <strain evidence="1 2">Nara gc5</strain>
    </source>
</reference>
<dbReference type="AlphaFoldDB" id="A0A7J6J1G2"/>
<gene>
    <name evidence="1" type="ORF">CGGC5_v008635</name>
</gene>
<dbReference type="InParanoid" id="A0A7J6J1G2"/>